<dbReference type="PANTHER" id="PTHR48025">
    <property type="entry name" value="OS02G0815200 PROTEIN"/>
    <property type="match status" value="1"/>
</dbReference>
<dbReference type="GO" id="GO:0003729">
    <property type="term" value="F:mRNA binding"/>
    <property type="evidence" value="ECO:0007669"/>
    <property type="project" value="TreeGrafter"/>
</dbReference>
<dbReference type="OrthoDB" id="439808at2759"/>
<dbReference type="InterPro" id="IPR050502">
    <property type="entry name" value="Euk_RNA-bind_prot"/>
</dbReference>
<gene>
    <name evidence="5" type="ORF">Tsubulata_048226</name>
</gene>
<evidence type="ECO:0000313" key="5">
    <source>
        <dbReference type="EMBL" id="KAJ4831532.1"/>
    </source>
</evidence>
<evidence type="ECO:0000313" key="6">
    <source>
        <dbReference type="Proteomes" id="UP001141552"/>
    </source>
</evidence>
<feature type="domain" description="RRM" evidence="4">
    <location>
        <begin position="219"/>
        <end position="286"/>
    </location>
</feature>
<feature type="domain" description="RRM" evidence="4">
    <location>
        <begin position="103"/>
        <end position="194"/>
    </location>
</feature>
<dbReference type="InterPro" id="IPR012677">
    <property type="entry name" value="Nucleotide-bd_a/b_plait_sf"/>
</dbReference>
<proteinExistence type="predicted"/>
<dbReference type="SMART" id="SM00360">
    <property type="entry name" value="RRM"/>
    <property type="match status" value="2"/>
</dbReference>
<comment type="caution">
    <text evidence="5">The sequence shown here is derived from an EMBL/GenBank/DDBJ whole genome shotgun (WGS) entry which is preliminary data.</text>
</comment>
<dbReference type="SUPFAM" id="SSF54928">
    <property type="entry name" value="RNA-binding domain, RBD"/>
    <property type="match status" value="2"/>
</dbReference>
<reference evidence="5" key="1">
    <citation type="submission" date="2022-02" db="EMBL/GenBank/DDBJ databases">
        <authorList>
            <person name="Henning P.M."/>
            <person name="McCubbin A.G."/>
            <person name="Shore J.S."/>
        </authorList>
    </citation>
    <scope>NUCLEOTIDE SEQUENCE</scope>
    <source>
        <strain evidence="5">F60SS</strain>
        <tissue evidence="5">Leaves</tissue>
    </source>
</reference>
<accession>A0A9Q0FJG8</accession>
<dbReference type="Pfam" id="PF00076">
    <property type="entry name" value="RRM_1"/>
    <property type="match status" value="2"/>
</dbReference>
<evidence type="ECO:0000256" key="1">
    <source>
        <dbReference type="ARBA" id="ARBA00022884"/>
    </source>
</evidence>
<dbReference type="EMBL" id="JAKUCV010005347">
    <property type="protein sequence ID" value="KAJ4831532.1"/>
    <property type="molecule type" value="Genomic_DNA"/>
</dbReference>
<dbReference type="PROSITE" id="PS50102">
    <property type="entry name" value="RRM"/>
    <property type="match status" value="2"/>
</dbReference>
<dbReference type="AlphaFoldDB" id="A0A9Q0FJG8"/>
<keyword evidence="6" id="KW-1185">Reference proteome</keyword>
<dbReference type="GO" id="GO:1901259">
    <property type="term" value="P:chloroplast rRNA processing"/>
    <property type="evidence" value="ECO:0007669"/>
    <property type="project" value="TreeGrafter"/>
</dbReference>
<keyword evidence="1 2" id="KW-0694">RNA-binding</keyword>
<dbReference type="Proteomes" id="UP001141552">
    <property type="component" value="Unassembled WGS sequence"/>
</dbReference>
<evidence type="ECO:0000256" key="2">
    <source>
        <dbReference type="PROSITE-ProRule" id="PRU00176"/>
    </source>
</evidence>
<evidence type="ECO:0000256" key="3">
    <source>
        <dbReference type="SAM" id="MobiDB-lite"/>
    </source>
</evidence>
<dbReference type="InterPro" id="IPR035979">
    <property type="entry name" value="RBD_domain_sf"/>
</dbReference>
<reference evidence="5" key="2">
    <citation type="journal article" date="2023" name="Plants (Basel)">
        <title>Annotation of the Turnera subulata (Passifloraceae) Draft Genome Reveals the S-Locus Evolved after the Divergence of Turneroideae from Passifloroideae in a Stepwise Manner.</title>
        <authorList>
            <person name="Henning P.M."/>
            <person name="Roalson E.H."/>
            <person name="Mir W."/>
            <person name="McCubbin A.G."/>
            <person name="Shore J.S."/>
        </authorList>
    </citation>
    <scope>NUCLEOTIDE SEQUENCE</scope>
    <source>
        <strain evidence="5">F60SS</strain>
    </source>
</reference>
<dbReference type="InterPro" id="IPR000504">
    <property type="entry name" value="RRM_dom"/>
</dbReference>
<feature type="region of interest" description="Disordered" evidence="3">
    <location>
        <begin position="1"/>
        <end position="26"/>
    </location>
</feature>
<protein>
    <recommendedName>
        <fullName evidence="4">RRM domain-containing protein</fullName>
    </recommendedName>
</protein>
<name>A0A9Q0FJG8_9ROSI</name>
<evidence type="ECO:0000259" key="4">
    <source>
        <dbReference type="PROSITE" id="PS50102"/>
    </source>
</evidence>
<dbReference type="Gene3D" id="3.30.70.330">
    <property type="match status" value="2"/>
</dbReference>
<sequence length="286" mass="31204">MATRLAASLPSPLKTKNASPTPTPTPFASFPLHCSIQFRHPKHHRQILSPQPHHWAPNGARGGFTFLAVFGRESVFTEEINNRETASDDDGDSGSKKRQTRPCELYVCNLPRSHDIAALVEMFKPYGTVISAEICRNPETGVSKGSGYITMGSVTSARTAISQLDGSVESCNYLHLNITFDVGGREMRIRFSAGVVSSGRKPDALTSGPTRFQFYESPHKVYVGNLPWSATPAGLKEHFSSFGTVESARILYDRKGGRSRAYGFVSFSTEAERDAALSLNGTVESN</sequence>
<dbReference type="PANTHER" id="PTHR48025:SF7">
    <property type="entry name" value="RNA-BINDING (RRM_RBD_RNP MOTIFS) FAMILY PROTEIN"/>
    <property type="match status" value="1"/>
</dbReference>
<organism evidence="5 6">
    <name type="scientific">Turnera subulata</name>
    <dbReference type="NCBI Taxonomy" id="218843"/>
    <lineage>
        <taxon>Eukaryota</taxon>
        <taxon>Viridiplantae</taxon>
        <taxon>Streptophyta</taxon>
        <taxon>Embryophyta</taxon>
        <taxon>Tracheophyta</taxon>
        <taxon>Spermatophyta</taxon>
        <taxon>Magnoliopsida</taxon>
        <taxon>eudicotyledons</taxon>
        <taxon>Gunneridae</taxon>
        <taxon>Pentapetalae</taxon>
        <taxon>rosids</taxon>
        <taxon>fabids</taxon>
        <taxon>Malpighiales</taxon>
        <taxon>Passifloraceae</taxon>
        <taxon>Turnera</taxon>
    </lineage>
</organism>
<dbReference type="GO" id="GO:0009535">
    <property type="term" value="C:chloroplast thylakoid membrane"/>
    <property type="evidence" value="ECO:0007669"/>
    <property type="project" value="TreeGrafter"/>
</dbReference>